<name>A0ABN7SAD5_OIKDI</name>
<dbReference type="PANTHER" id="PTHR24332">
    <property type="entry name" value="HOMEOBOX PROTEIN CDX"/>
    <property type="match status" value="1"/>
</dbReference>
<evidence type="ECO:0000313" key="10">
    <source>
        <dbReference type="EMBL" id="CAG5096418.1"/>
    </source>
</evidence>
<comment type="subcellular location">
    <subcellularLocation>
        <location evidence="1 6 7">Nucleus</location>
    </subcellularLocation>
</comment>
<dbReference type="Proteomes" id="UP001158576">
    <property type="component" value="Chromosome XSR"/>
</dbReference>
<feature type="DNA-binding region" description="Homeobox" evidence="6">
    <location>
        <begin position="155"/>
        <end position="214"/>
    </location>
</feature>
<evidence type="ECO:0000256" key="6">
    <source>
        <dbReference type="PROSITE-ProRule" id="PRU00108"/>
    </source>
</evidence>
<evidence type="ECO:0000313" key="11">
    <source>
        <dbReference type="Proteomes" id="UP001158576"/>
    </source>
</evidence>
<keyword evidence="3 6" id="KW-0238">DNA-binding</keyword>
<accession>A0ABN7SAD5</accession>
<dbReference type="InterPro" id="IPR047152">
    <property type="entry name" value="Caudal_homeobox"/>
</dbReference>
<dbReference type="CDD" id="cd00086">
    <property type="entry name" value="homeodomain"/>
    <property type="match status" value="1"/>
</dbReference>
<evidence type="ECO:0000259" key="9">
    <source>
        <dbReference type="PROSITE" id="PS50071"/>
    </source>
</evidence>
<dbReference type="SMART" id="SM00389">
    <property type="entry name" value="HOX"/>
    <property type="match status" value="1"/>
</dbReference>
<dbReference type="Pfam" id="PF00046">
    <property type="entry name" value="Homeodomain"/>
    <property type="match status" value="1"/>
</dbReference>
<feature type="region of interest" description="Disordered" evidence="8">
    <location>
        <begin position="211"/>
        <end position="238"/>
    </location>
</feature>
<gene>
    <name evidence="10" type="ORF">OKIOD_LOCUS6167</name>
</gene>
<dbReference type="Gene3D" id="1.10.10.60">
    <property type="entry name" value="Homeodomain-like"/>
    <property type="match status" value="1"/>
</dbReference>
<evidence type="ECO:0000256" key="8">
    <source>
        <dbReference type="SAM" id="MobiDB-lite"/>
    </source>
</evidence>
<keyword evidence="4 6" id="KW-0371">Homeobox</keyword>
<feature type="region of interest" description="Disordered" evidence="8">
    <location>
        <begin position="255"/>
        <end position="278"/>
    </location>
</feature>
<evidence type="ECO:0000256" key="2">
    <source>
        <dbReference type="ARBA" id="ARBA00010341"/>
    </source>
</evidence>
<feature type="region of interest" description="Disordered" evidence="8">
    <location>
        <begin position="46"/>
        <end position="72"/>
    </location>
</feature>
<comment type="similarity">
    <text evidence="2">Belongs to the Caudal homeobox family.</text>
</comment>
<dbReference type="PROSITE" id="PS00027">
    <property type="entry name" value="HOMEOBOX_1"/>
    <property type="match status" value="1"/>
</dbReference>
<evidence type="ECO:0000256" key="7">
    <source>
        <dbReference type="RuleBase" id="RU000682"/>
    </source>
</evidence>
<dbReference type="InterPro" id="IPR009057">
    <property type="entry name" value="Homeodomain-like_sf"/>
</dbReference>
<dbReference type="SUPFAM" id="SSF46689">
    <property type="entry name" value="Homeodomain-like"/>
    <property type="match status" value="1"/>
</dbReference>
<keyword evidence="5 6" id="KW-0539">Nucleus</keyword>
<evidence type="ECO:0000256" key="3">
    <source>
        <dbReference type="ARBA" id="ARBA00023125"/>
    </source>
</evidence>
<evidence type="ECO:0000256" key="5">
    <source>
        <dbReference type="ARBA" id="ARBA00023242"/>
    </source>
</evidence>
<dbReference type="PRINTS" id="PR00024">
    <property type="entry name" value="HOMEOBOX"/>
</dbReference>
<dbReference type="PROSITE" id="PS50071">
    <property type="entry name" value="HOMEOBOX_2"/>
    <property type="match status" value="1"/>
</dbReference>
<dbReference type="PANTHER" id="PTHR24332:SF9">
    <property type="entry name" value="HOMEOTIC PROTEIN CAUDAL"/>
    <property type="match status" value="1"/>
</dbReference>
<dbReference type="InterPro" id="IPR001356">
    <property type="entry name" value="HD"/>
</dbReference>
<organism evidence="10 11">
    <name type="scientific">Oikopleura dioica</name>
    <name type="common">Tunicate</name>
    <dbReference type="NCBI Taxonomy" id="34765"/>
    <lineage>
        <taxon>Eukaryota</taxon>
        <taxon>Metazoa</taxon>
        <taxon>Chordata</taxon>
        <taxon>Tunicata</taxon>
        <taxon>Appendicularia</taxon>
        <taxon>Copelata</taxon>
        <taxon>Oikopleuridae</taxon>
        <taxon>Oikopleura</taxon>
    </lineage>
</organism>
<reference evidence="10 11" key="1">
    <citation type="submission" date="2021-04" db="EMBL/GenBank/DDBJ databases">
        <authorList>
            <person name="Bliznina A."/>
        </authorList>
    </citation>
    <scope>NUCLEOTIDE SEQUENCE [LARGE SCALE GENOMIC DNA]</scope>
</reference>
<protein>
    <submittedName>
        <fullName evidence="10">Oidioi.mRNA.OKI2018_I69.XSR.g14609.t1.cds</fullName>
    </submittedName>
</protein>
<proteinExistence type="inferred from homology"/>
<dbReference type="EMBL" id="OU015569">
    <property type="protein sequence ID" value="CAG5096418.1"/>
    <property type="molecule type" value="Genomic_DNA"/>
</dbReference>
<dbReference type="InterPro" id="IPR020479">
    <property type="entry name" value="HD_metazoa"/>
</dbReference>
<feature type="compositionally biased region" description="Low complexity" evidence="8">
    <location>
        <begin position="55"/>
        <end position="67"/>
    </location>
</feature>
<evidence type="ECO:0000256" key="1">
    <source>
        <dbReference type="ARBA" id="ARBA00004123"/>
    </source>
</evidence>
<evidence type="ECO:0000256" key="4">
    <source>
        <dbReference type="ARBA" id="ARBA00023155"/>
    </source>
</evidence>
<feature type="domain" description="Homeobox" evidence="9">
    <location>
        <begin position="153"/>
        <end position="213"/>
    </location>
</feature>
<dbReference type="InterPro" id="IPR017970">
    <property type="entry name" value="Homeobox_CS"/>
</dbReference>
<sequence length="301" mass="33894">MNSPDLMFRNGFPLAYQYSSAQPYHQSGTPAGGTYYMWSGSEPTASTAQTLNETGDSVGNSSTMSSGSPPPQEALVEHQVLHPHNGHPTHVPIKVEDAYGGTAYPTMQNHHFHYQPQIQALPGITSLSWAGSEQEEWRLRHQIQHIHDPNKTRTREKYRVVYTNFQRLELEKEYRFNRYITISKKAELAKQLQLSERQIKIWFQNRRAKERKQTKRVGSESENGGDDIDGAVNDDILVGRSPSSEQTITEGEQEIAALQSSSSSSGSPPGQSPAIQSIMDNLVDCTEKYLSKTEWIKFEPK</sequence>
<keyword evidence="11" id="KW-1185">Reference proteome</keyword>